<evidence type="ECO:0000313" key="4">
    <source>
        <dbReference type="Proteomes" id="UP001283361"/>
    </source>
</evidence>
<evidence type="ECO:0000256" key="2">
    <source>
        <dbReference type="SAM" id="Phobius"/>
    </source>
</evidence>
<keyword evidence="2" id="KW-1133">Transmembrane helix</keyword>
<protein>
    <submittedName>
        <fullName evidence="3">Uncharacterized protein</fullName>
    </submittedName>
</protein>
<comment type="caution">
    <text evidence="3">The sequence shown here is derived from an EMBL/GenBank/DDBJ whole genome shotgun (WGS) entry which is preliminary data.</text>
</comment>
<accession>A0AAE0XN32</accession>
<keyword evidence="2" id="KW-0812">Transmembrane</keyword>
<dbReference type="AlphaFoldDB" id="A0AAE0XN32"/>
<name>A0AAE0XN32_9GAST</name>
<sequence length="72" mass="7892">MWVEIENYTRRAGALLKLSVFLGILMITPYIMVDQGALYTLDTIVGSCENAHQHGGVDQNAPASKRGGVIMR</sequence>
<feature type="region of interest" description="Disordered" evidence="1">
    <location>
        <begin position="52"/>
        <end position="72"/>
    </location>
</feature>
<dbReference type="Proteomes" id="UP001283361">
    <property type="component" value="Unassembled WGS sequence"/>
</dbReference>
<keyword evidence="4" id="KW-1185">Reference proteome</keyword>
<evidence type="ECO:0000256" key="1">
    <source>
        <dbReference type="SAM" id="MobiDB-lite"/>
    </source>
</evidence>
<proteinExistence type="predicted"/>
<keyword evidence="2" id="KW-0472">Membrane</keyword>
<dbReference type="EMBL" id="JAWDGP010007976">
    <property type="protein sequence ID" value="KAK3698330.1"/>
    <property type="molecule type" value="Genomic_DNA"/>
</dbReference>
<evidence type="ECO:0000313" key="3">
    <source>
        <dbReference type="EMBL" id="KAK3698330.1"/>
    </source>
</evidence>
<organism evidence="3 4">
    <name type="scientific">Elysia crispata</name>
    <name type="common">lettuce slug</name>
    <dbReference type="NCBI Taxonomy" id="231223"/>
    <lineage>
        <taxon>Eukaryota</taxon>
        <taxon>Metazoa</taxon>
        <taxon>Spiralia</taxon>
        <taxon>Lophotrochozoa</taxon>
        <taxon>Mollusca</taxon>
        <taxon>Gastropoda</taxon>
        <taxon>Heterobranchia</taxon>
        <taxon>Euthyneura</taxon>
        <taxon>Panpulmonata</taxon>
        <taxon>Sacoglossa</taxon>
        <taxon>Placobranchoidea</taxon>
        <taxon>Plakobranchidae</taxon>
        <taxon>Elysia</taxon>
    </lineage>
</organism>
<feature type="transmembrane region" description="Helical" evidence="2">
    <location>
        <begin position="12"/>
        <end position="32"/>
    </location>
</feature>
<reference evidence="3" key="1">
    <citation type="journal article" date="2023" name="G3 (Bethesda)">
        <title>A reference genome for the long-term kleptoplast-retaining sea slug Elysia crispata morphotype clarki.</title>
        <authorList>
            <person name="Eastman K.E."/>
            <person name="Pendleton A.L."/>
            <person name="Shaikh M.A."/>
            <person name="Suttiyut T."/>
            <person name="Ogas R."/>
            <person name="Tomko P."/>
            <person name="Gavelis G."/>
            <person name="Widhalm J.R."/>
            <person name="Wisecaver J.H."/>
        </authorList>
    </citation>
    <scope>NUCLEOTIDE SEQUENCE</scope>
    <source>
        <strain evidence="3">ECLA1</strain>
    </source>
</reference>
<gene>
    <name evidence="3" type="ORF">RRG08_022892</name>
</gene>